<reference evidence="2" key="1">
    <citation type="submission" date="2016-11" db="EMBL/GenBank/DDBJ databases">
        <authorList>
            <person name="Varghese N."/>
            <person name="Submissions S."/>
        </authorList>
    </citation>
    <scope>NUCLEOTIDE SEQUENCE [LARGE SCALE GENOMIC DNA]</scope>
    <source>
        <strain evidence="2">DSM 18829</strain>
    </source>
</reference>
<name>A0A1M6GJP4_9FLAO</name>
<dbReference type="Proteomes" id="UP000184488">
    <property type="component" value="Unassembled WGS sequence"/>
</dbReference>
<accession>A0A1M6GJP4</accession>
<proteinExistence type="predicted"/>
<evidence type="ECO:0000313" key="1">
    <source>
        <dbReference type="EMBL" id="SHJ10148.1"/>
    </source>
</evidence>
<dbReference type="EMBL" id="FQZI01000005">
    <property type="protein sequence ID" value="SHJ10148.1"/>
    <property type="molecule type" value="Genomic_DNA"/>
</dbReference>
<sequence>MINVSVYYQVKPEFVATNKVNIEKFLNDFKNLDSNKFSYSIFLKDDGVTFVHNSSYTDAEIQKEVLNVPSFLEFQKQRDDSGLNNSHKVEVLEFIGSSKKIL</sequence>
<dbReference type="STRING" id="415425.SAMN05444363_2651"/>
<keyword evidence="2" id="KW-1185">Reference proteome</keyword>
<protein>
    <recommendedName>
        <fullName evidence="3">Quinol monooxygenase YgiN</fullName>
    </recommendedName>
</protein>
<gene>
    <name evidence="1" type="ORF">SAMN05444363_2651</name>
</gene>
<evidence type="ECO:0008006" key="3">
    <source>
        <dbReference type="Google" id="ProtNLM"/>
    </source>
</evidence>
<dbReference type="RefSeq" id="WP_073311972.1">
    <property type="nucleotide sequence ID" value="NZ_FQZI01000005.1"/>
</dbReference>
<organism evidence="1 2">
    <name type="scientific">Flavobacterium terrae</name>
    <dbReference type="NCBI Taxonomy" id="415425"/>
    <lineage>
        <taxon>Bacteria</taxon>
        <taxon>Pseudomonadati</taxon>
        <taxon>Bacteroidota</taxon>
        <taxon>Flavobacteriia</taxon>
        <taxon>Flavobacteriales</taxon>
        <taxon>Flavobacteriaceae</taxon>
        <taxon>Flavobacterium</taxon>
    </lineage>
</organism>
<dbReference type="AlphaFoldDB" id="A0A1M6GJP4"/>
<evidence type="ECO:0000313" key="2">
    <source>
        <dbReference type="Proteomes" id="UP000184488"/>
    </source>
</evidence>
<dbReference type="OrthoDB" id="8481042at2"/>